<dbReference type="InterPro" id="IPR049142">
    <property type="entry name" value="MS_channel_1st"/>
</dbReference>
<evidence type="ECO:0000259" key="9">
    <source>
        <dbReference type="Pfam" id="PF21088"/>
    </source>
</evidence>
<keyword evidence="5 7" id="KW-1133">Transmembrane helix</keyword>
<dbReference type="AlphaFoldDB" id="A0A381XWW6"/>
<dbReference type="Gene3D" id="1.10.287.1260">
    <property type="match status" value="1"/>
</dbReference>
<comment type="similarity">
    <text evidence="2">Belongs to the MscS (TC 1.A.23) family.</text>
</comment>
<evidence type="ECO:0000256" key="6">
    <source>
        <dbReference type="ARBA" id="ARBA00023136"/>
    </source>
</evidence>
<keyword evidence="4 7" id="KW-0812">Transmembrane</keyword>
<dbReference type="InterPro" id="IPR010920">
    <property type="entry name" value="LSM_dom_sf"/>
</dbReference>
<dbReference type="SUPFAM" id="SSF82861">
    <property type="entry name" value="Mechanosensitive channel protein MscS (YggB), transmembrane region"/>
    <property type="match status" value="1"/>
</dbReference>
<feature type="domain" description="Mechanosensitive ion channel MscS" evidence="8">
    <location>
        <begin position="196"/>
        <end position="262"/>
    </location>
</feature>
<comment type="subcellular location">
    <subcellularLocation>
        <location evidence="1">Cell membrane</location>
        <topology evidence="1">Multi-pass membrane protein</topology>
    </subcellularLocation>
</comment>
<dbReference type="EMBL" id="UINC01016680">
    <property type="protein sequence ID" value="SVA69274.1"/>
    <property type="molecule type" value="Genomic_DNA"/>
</dbReference>
<dbReference type="PANTHER" id="PTHR30566">
    <property type="entry name" value="YNAI-RELATED MECHANOSENSITIVE ION CHANNEL"/>
    <property type="match status" value="1"/>
</dbReference>
<feature type="transmembrane region" description="Helical" evidence="7">
    <location>
        <begin position="155"/>
        <end position="172"/>
    </location>
</feature>
<dbReference type="SUPFAM" id="SSF82689">
    <property type="entry name" value="Mechanosensitive channel protein MscS (YggB), C-terminal domain"/>
    <property type="match status" value="1"/>
</dbReference>
<dbReference type="SUPFAM" id="SSF50182">
    <property type="entry name" value="Sm-like ribonucleoproteins"/>
    <property type="match status" value="1"/>
</dbReference>
<protein>
    <recommendedName>
        <fullName evidence="11">Mechanosensitive ion channel family protein</fullName>
    </recommendedName>
</protein>
<feature type="transmembrane region" description="Helical" evidence="7">
    <location>
        <begin position="20"/>
        <end position="44"/>
    </location>
</feature>
<evidence type="ECO:0000256" key="7">
    <source>
        <dbReference type="SAM" id="Phobius"/>
    </source>
</evidence>
<name>A0A381XWW6_9ZZZZ</name>
<dbReference type="InterPro" id="IPR011066">
    <property type="entry name" value="MscS_channel_C_sf"/>
</dbReference>
<evidence type="ECO:0000256" key="4">
    <source>
        <dbReference type="ARBA" id="ARBA00022692"/>
    </source>
</evidence>
<keyword evidence="6 7" id="KW-0472">Membrane</keyword>
<dbReference type="Gene3D" id="2.30.30.60">
    <property type="match status" value="1"/>
</dbReference>
<gene>
    <name evidence="10" type="ORF">METZ01_LOCUS122128</name>
</gene>
<dbReference type="InterPro" id="IPR006685">
    <property type="entry name" value="MscS_channel_2nd"/>
</dbReference>
<accession>A0A381XWW6</accession>
<dbReference type="InterPro" id="IPR011014">
    <property type="entry name" value="MscS_channel_TM-2"/>
</dbReference>
<dbReference type="GO" id="GO:0055085">
    <property type="term" value="P:transmembrane transport"/>
    <property type="evidence" value="ECO:0007669"/>
    <property type="project" value="InterPro"/>
</dbReference>
<dbReference type="PANTHER" id="PTHR30566:SF5">
    <property type="entry name" value="MECHANOSENSITIVE ION CHANNEL PROTEIN 1, MITOCHONDRIAL-RELATED"/>
    <property type="match status" value="1"/>
</dbReference>
<sequence>MEQYVKWMPGWENEYWGFNQGTLGILLALVLLGFIIRLLAMELVTRVFSKLAKRSPVAAKTISESRGALGTAAAAALFWQVSEQLALDMDLAVSSVMMPNAAAFWLPVLAQLLMLGALLSWALKEVELVGAVVDWWDDDELDGTEKTLISALESVLRFLIVIFGAILIANALDFNLATLMAGMGISGLALALAAKDTISNFFGAITVLIDRPFKVGDWILTKNAEGEVIEIGLRTTLLRTSEDTIITLPNANLVSQAVENYGKRRWRRYRPTFHLDLDSNPAKVKKFCGGILEMITENPQTLRESSSWACVETLGPQSIDVNVNMYWDIDSGKTERGAREVFLLSVMKLAMSLGLHFYEPRVRRQQPE</sequence>
<evidence type="ECO:0000256" key="5">
    <source>
        <dbReference type="ARBA" id="ARBA00022989"/>
    </source>
</evidence>
<proteinExistence type="inferred from homology"/>
<dbReference type="Pfam" id="PF00924">
    <property type="entry name" value="MS_channel_2nd"/>
    <property type="match status" value="1"/>
</dbReference>
<evidence type="ECO:0000259" key="8">
    <source>
        <dbReference type="Pfam" id="PF00924"/>
    </source>
</evidence>
<evidence type="ECO:0008006" key="11">
    <source>
        <dbReference type="Google" id="ProtNLM"/>
    </source>
</evidence>
<feature type="domain" description="Mechanosensitive ion channel transmembrane helices 2/3" evidence="9">
    <location>
        <begin position="155"/>
        <end position="195"/>
    </location>
</feature>
<dbReference type="Pfam" id="PF21088">
    <property type="entry name" value="MS_channel_1st"/>
    <property type="match status" value="1"/>
</dbReference>
<feature type="transmembrane region" description="Helical" evidence="7">
    <location>
        <begin position="65"/>
        <end position="82"/>
    </location>
</feature>
<dbReference type="InterPro" id="IPR023408">
    <property type="entry name" value="MscS_beta-dom_sf"/>
</dbReference>
<feature type="transmembrane region" description="Helical" evidence="7">
    <location>
        <begin position="102"/>
        <end position="123"/>
    </location>
</feature>
<dbReference type="GO" id="GO:0005886">
    <property type="term" value="C:plasma membrane"/>
    <property type="evidence" value="ECO:0007669"/>
    <property type="project" value="UniProtKB-SubCell"/>
</dbReference>
<organism evidence="10">
    <name type="scientific">marine metagenome</name>
    <dbReference type="NCBI Taxonomy" id="408172"/>
    <lineage>
        <taxon>unclassified sequences</taxon>
        <taxon>metagenomes</taxon>
        <taxon>ecological metagenomes</taxon>
    </lineage>
</organism>
<evidence type="ECO:0000256" key="2">
    <source>
        <dbReference type="ARBA" id="ARBA00008017"/>
    </source>
</evidence>
<evidence type="ECO:0000313" key="10">
    <source>
        <dbReference type="EMBL" id="SVA69274.1"/>
    </source>
</evidence>
<keyword evidence="3" id="KW-1003">Cell membrane</keyword>
<evidence type="ECO:0000256" key="1">
    <source>
        <dbReference type="ARBA" id="ARBA00004651"/>
    </source>
</evidence>
<evidence type="ECO:0000256" key="3">
    <source>
        <dbReference type="ARBA" id="ARBA00022475"/>
    </source>
</evidence>
<reference evidence="10" key="1">
    <citation type="submission" date="2018-05" db="EMBL/GenBank/DDBJ databases">
        <authorList>
            <person name="Lanie J.A."/>
            <person name="Ng W.-L."/>
            <person name="Kazmierczak K.M."/>
            <person name="Andrzejewski T.M."/>
            <person name="Davidsen T.M."/>
            <person name="Wayne K.J."/>
            <person name="Tettelin H."/>
            <person name="Glass J.I."/>
            <person name="Rusch D."/>
            <person name="Podicherti R."/>
            <person name="Tsui H.-C.T."/>
            <person name="Winkler M.E."/>
        </authorList>
    </citation>
    <scope>NUCLEOTIDE SEQUENCE</scope>
</reference>